<gene>
    <name evidence="2" type="ORF">MBESOW_P3226</name>
</gene>
<evidence type="ECO:0000313" key="2">
    <source>
        <dbReference type="EMBL" id="GBH31965.1"/>
    </source>
</evidence>
<accession>A0A401J5R1</accession>
<dbReference type="STRING" id="1192759.GCA_000277525_03512"/>
<name>A0A401J5R1_SPHXE</name>
<protein>
    <recommendedName>
        <fullName evidence="4">UrcA family protein</fullName>
    </recommendedName>
</protein>
<dbReference type="InterPro" id="IPR030972">
    <property type="entry name" value="UrcA_uranyl"/>
</dbReference>
<evidence type="ECO:0000256" key="1">
    <source>
        <dbReference type="SAM" id="SignalP"/>
    </source>
</evidence>
<comment type="caution">
    <text evidence="2">The sequence shown here is derived from an EMBL/GenBank/DDBJ whole genome shotgun (WGS) entry which is preliminary data.</text>
</comment>
<dbReference type="AlphaFoldDB" id="A0A401J5R1"/>
<sequence>MFDRRNRMTAKTLVALAATMALALPGVASAGNDNMDVIVDGRAGTETRSIAVSVADLNLASTAGLRRADYRVTRAAKQVCGFVNGSIIPVTQDYRNCFGEALTGARSDLNAMAQRQG</sequence>
<reference evidence="2 3" key="1">
    <citation type="submission" date="2014-12" db="EMBL/GenBank/DDBJ databases">
        <title>Whole genome sequencing of Sphingobium xenophagum OW59.</title>
        <authorList>
            <person name="Ohta Y."/>
            <person name="Nishi S."/>
            <person name="Hatada Y."/>
        </authorList>
    </citation>
    <scope>NUCLEOTIDE SEQUENCE [LARGE SCALE GENOMIC DNA]</scope>
    <source>
        <strain evidence="2 3">OW59</strain>
    </source>
</reference>
<proteinExistence type="predicted"/>
<dbReference type="NCBIfam" id="TIGR04433">
    <property type="entry name" value="UrcA_uranyl"/>
    <property type="match status" value="1"/>
</dbReference>
<keyword evidence="1" id="KW-0732">Signal</keyword>
<organism evidence="2 3">
    <name type="scientific">Sphingobium xenophagum</name>
    <dbReference type="NCBI Taxonomy" id="121428"/>
    <lineage>
        <taxon>Bacteria</taxon>
        <taxon>Pseudomonadati</taxon>
        <taxon>Pseudomonadota</taxon>
        <taxon>Alphaproteobacteria</taxon>
        <taxon>Sphingomonadales</taxon>
        <taxon>Sphingomonadaceae</taxon>
        <taxon>Sphingobium</taxon>
    </lineage>
</organism>
<keyword evidence="3" id="KW-1185">Reference proteome</keyword>
<evidence type="ECO:0008006" key="4">
    <source>
        <dbReference type="Google" id="ProtNLM"/>
    </source>
</evidence>
<feature type="chain" id="PRO_5019091764" description="UrcA family protein" evidence="1">
    <location>
        <begin position="31"/>
        <end position="117"/>
    </location>
</feature>
<feature type="signal peptide" evidence="1">
    <location>
        <begin position="1"/>
        <end position="30"/>
    </location>
</feature>
<dbReference type="Proteomes" id="UP000290975">
    <property type="component" value="Unassembled WGS sequence"/>
</dbReference>
<evidence type="ECO:0000313" key="3">
    <source>
        <dbReference type="Proteomes" id="UP000290975"/>
    </source>
</evidence>
<dbReference type="EMBL" id="BBQY01000022">
    <property type="protein sequence ID" value="GBH31965.1"/>
    <property type="molecule type" value="Genomic_DNA"/>
</dbReference>